<dbReference type="Ensembl" id="ENSCMIT00000043654.1">
    <property type="protein sequence ID" value="ENSCMIP00000043033.1"/>
    <property type="gene ID" value="ENSCMIG00000017875.1"/>
</dbReference>
<keyword evidence="11" id="KW-1185">Reference proteome</keyword>
<dbReference type="Pfam" id="PF00049">
    <property type="entry name" value="Insulin"/>
    <property type="match status" value="1"/>
</dbReference>
<dbReference type="GeneID" id="103177703"/>
<evidence type="ECO:0000256" key="5">
    <source>
        <dbReference type="ARBA" id="ARBA00022702"/>
    </source>
</evidence>
<evidence type="ECO:0000256" key="2">
    <source>
        <dbReference type="ARBA" id="ARBA00009034"/>
    </source>
</evidence>
<evidence type="ECO:0000313" key="10">
    <source>
        <dbReference type="Ensembl" id="ENSCMIP00000043033.1"/>
    </source>
</evidence>
<dbReference type="PANTHER" id="PTHR20968:SF4">
    <property type="entry name" value="RELAXIN 3"/>
    <property type="match status" value="1"/>
</dbReference>
<dbReference type="InterPro" id="IPR036438">
    <property type="entry name" value="Insulin-like_sf"/>
</dbReference>
<gene>
    <name evidence="10" type="primary">LOC103177703</name>
</gene>
<feature type="chain" id="PRO_5021314680" description="Insulin-like domain-containing protein" evidence="8">
    <location>
        <begin position="24"/>
        <end position="172"/>
    </location>
</feature>
<dbReference type="AlphaFoldDB" id="A0A4W3JXT0"/>
<dbReference type="FunCoup" id="A0A4W3JXT0">
    <property type="interactions" value="1"/>
</dbReference>
<dbReference type="OrthoDB" id="8784777at2759"/>
<dbReference type="PANTHER" id="PTHR20968">
    <property type="entry name" value="ILGF DOMAIN-CONTAINING PROTEIN"/>
    <property type="match status" value="1"/>
</dbReference>
<comment type="subunit">
    <text evidence="3">Heterodimer of a B chain and an A chain linked by two disulfide bonds.</text>
</comment>
<dbReference type="SMART" id="SM00078">
    <property type="entry name" value="IlGF"/>
    <property type="match status" value="1"/>
</dbReference>
<evidence type="ECO:0000256" key="1">
    <source>
        <dbReference type="ARBA" id="ARBA00004613"/>
    </source>
</evidence>
<dbReference type="GeneTree" id="ENSGT00940000154396"/>
<keyword evidence="4 7" id="KW-0964">Secreted</keyword>
<evidence type="ECO:0000256" key="8">
    <source>
        <dbReference type="SAM" id="SignalP"/>
    </source>
</evidence>
<reference evidence="11" key="2">
    <citation type="journal article" date="2007" name="PLoS Biol.">
        <title>Survey sequencing and comparative analysis of the elephant shark (Callorhinchus milii) genome.</title>
        <authorList>
            <person name="Venkatesh B."/>
            <person name="Kirkness E.F."/>
            <person name="Loh Y.H."/>
            <person name="Halpern A.L."/>
            <person name="Lee A.P."/>
            <person name="Johnson J."/>
            <person name="Dandona N."/>
            <person name="Viswanathan L.D."/>
            <person name="Tay A."/>
            <person name="Venter J.C."/>
            <person name="Strausberg R.L."/>
            <person name="Brenner S."/>
        </authorList>
    </citation>
    <scope>NUCLEOTIDE SEQUENCE [LARGE SCALE GENOMIC DNA]</scope>
</reference>
<proteinExistence type="inferred from homology"/>
<evidence type="ECO:0000313" key="11">
    <source>
        <dbReference type="Proteomes" id="UP000314986"/>
    </source>
</evidence>
<dbReference type="InParanoid" id="A0A4W3JXT0"/>
<feature type="domain" description="Insulin-like" evidence="9">
    <location>
        <begin position="33"/>
        <end position="172"/>
    </location>
</feature>
<dbReference type="OMA" id="AGICCKW"/>
<name>A0A4W3JXT0_CALMI</name>
<dbReference type="InterPro" id="IPR022353">
    <property type="entry name" value="Insulin_CS"/>
</dbReference>
<comment type="similarity">
    <text evidence="2 7">Belongs to the insulin family.</text>
</comment>
<keyword evidence="5" id="KW-0372">Hormone</keyword>
<evidence type="ECO:0000259" key="9">
    <source>
        <dbReference type="SMART" id="SM00078"/>
    </source>
</evidence>
<reference evidence="11" key="1">
    <citation type="journal article" date="2006" name="Science">
        <title>Ancient noncoding elements conserved in the human genome.</title>
        <authorList>
            <person name="Venkatesh B."/>
            <person name="Kirkness E.F."/>
            <person name="Loh Y.H."/>
            <person name="Halpern A.L."/>
            <person name="Lee A.P."/>
            <person name="Johnson J."/>
            <person name="Dandona N."/>
            <person name="Viswanathan L.D."/>
            <person name="Tay A."/>
            <person name="Venter J.C."/>
            <person name="Strausberg R.L."/>
            <person name="Brenner S."/>
        </authorList>
    </citation>
    <scope>NUCLEOTIDE SEQUENCE [LARGE SCALE GENOMIC DNA]</scope>
</reference>
<dbReference type="Proteomes" id="UP000314986">
    <property type="component" value="Unassembled WGS sequence"/>
</dbReference>
<evidence type="ECO:0000256" key="4">
    <source>
        <dbReference type="ARBA" id="ARBA00022525"/>
    </source>
</evidence>
<evidence type="ECO:0000256" key="7">
    <source>
        <dbReference type="RuleBase" id="RU000406"/>
    </source>
</evidence>
<dbReference type="KEGG" id="cmk:103177703"/>
<dbReference type="RefSeq" id="XP_007890199.1">
    <property type="nucleotide sequence ID" value="XM_007892008.2"/>
</dbReference>
<organism evidence="10 11">
    <name type="scientific">Callorhinchus milii</name>
    <name type="common">Ghost shark</name>
    <dbReference type="NCBI Taxonomy" id="7868"/>
    <lineage>
        <taxon>Eukaryota</taxon>
        <taxon>Metazoa</taxon>
        <taxon>Chordata</taxon>
        <taxon>Craniata</taxon>
        <taxon>Vertebrata</taxon>
        <taxon>Chondrichthyes</taxon>
        <taxon>Holocephali</taxon>
        <taxon>Chimaeriformes</taxon>
        <taxon>Callorhinchidae</taxon>
        <taxon>Callorhinchus</taxon>
    </lineage>
</organism>
<evidence type="ECO:0000256" key="3">
    <source>
        <dbReference type="ARBA" id="ARBA00011207"/>
    </source>
</evidence>
<dbReference type="STRING" id="7868.ENSCMIP00000043033"/>
<reference evidence="10" key="5">
    <citation type="submission" date="2025-09" db="UniProtKB">
        <authorList>
            <consortium name="Ensembl"/>
        </authorList>
    </citation>
    <scope>IDENTIFICATION</scope>
</reference>
<dbReference type="GO" id="GO:0001664">
    <property type="term" value="F:G protein-coupled receptor binding"/>
    <property type="evidence" value="ECO:0007669"/>
    <property type="project" value="TreeGrafter"/>
</dbReference>
<dbReference type="GO" id="GO:0005576">
    <property type="term" value="C:extracellular region"/>
    <property type="evidence" value="ECO:0007669"/>
    <property type="project" value="UniProtKB-SubCell"/>
</dbReference>
<keyword evidence="8" id="KW-0732">Signal</keyword>
<feature type="signal peptide" evidence="8">
    <location>
        <begin position="1"/>
        <end position="23"/>
    </location>
</feature>
<reference evidence="11" key="3">
    <citation type="journal article" date="2014" name="Nature">
        <title>Elephant shark genome provides unique insights into gnathostome evolution.</title>
        <authorList>
            <consortium name="International Elephant Shark Genome Sequencing Consortium"/>
            <person name="Venkatesh B."/>
            <person name="Lee A.P."/>
            <person name="Ravi V."/>
            <person name="Maurya A.K."/>
            <person name="Lian M.M."/>
            <person name="Swann J.B."/>
            <person name="Ohta Y."/>
            <person name="Flajnik M.F."/>
            <person name="Sutoh Y."/>
            <person name="Kasahara M."/>
            <person name="Hoon S."/>
            <person name="Gangu V."/>
            <person name="Roy S.W."/>
            <person name="Irimia M."/>
            <person name="Korzh V."/>
            <person name="Kondrychyn I."/>
            <person name="Lim Z.W."/>
            <person name="Tay B.H."/>
            <person name="Tohari S."/>
            <person name="Kong K.W."/>
            <person name="Ho S."/>
            <person name="Lorente-Galdos B."/>
            <person name="Quilez J."/>
            <person name="Marques-Bonet T."/>
            <person name="Raney B.J."/>
            <person name="Ingham P.W."/>
            <person name="Tay A."/>
            <person name="Hillier L.W."/>
            <person name="Minx P."/>
            <person name="Boehm T."/>
            <person name="Wilson R.K."/>
            <person name="Brenner S."/>
            <person name="Warren W.C."/>
        </authorList>
    </citation>
    <scope>NUCLEOTIDE SEQUENCE [LARGE SCALE GENOMIC DNA]</scope>
</reference>
<dbReference type="SUPFAM" id="SSF56994">
    <property type="entry name" value="Insulin-like"/>
    <property type="match status" value="1"/>
</dbReference>
<dbReference type="CDD" id="cd04365">
    <property type="entry name" value="IlGF_relaxin_like"/>
    <property type="match status" value="1"/>
</dbReference>
<accession>A0A4W3JXT0</accession>
<sequence>MKCLVCVLTVGMFLSSLPGSVLSQTNKGTGYGVKLCGRDFIRAIIYTCGGSRWRRLSDDQDYVPSQTAADKDTESMKTFQDMFANDGFQKPDLPFRQQPLKDTPYNDGEFGQQIPNALSQYIQQNEEGIEKNQEVENFPWAKSLRRKRQEPLGLAVMCCKWGCTKNEIRALC</sequence>
<evidence type="ECO:0000256" key="6">
    <source>
        <dbReference type="ARBA" id="ARBA00023157"/>
    </source>
</evidence>
<dbReference type="InterPro" id="IPR016179">
    <property type="entry name" value="Insulin-like"/>
</dbReference>
<comment type="subcellular location">
    <subcellularLocation>
        <location evidence="1 7">Secreted</location>
    </subcellularLocation>
</comment>
<dbReference type="InterPro" id="IPR051777">
    <property type="entry name" value="Insulin-like_neuro_ligands"/>
</dbReference>
<reference evidence="10" key="4">
    <citation type="submission" date="2025-08" db="UniProtKB">
        <authorList>
            <consortium name="Ensembl"/>
        </authorList>
    </citation>
    <scope>IDENTIFICATION</scope>
</reference>
<dbReference type="GO" id="GO:0005179">
    <property type="term" value="F:hormone activity"/>
    <property type="evidence" value="ECO:0007669"/>
    <property type="project" value="UniProtKB-KW"/>
</dbReference>
<protein>
    <recommendedName>
        <fullName evidence="9">Insulin-like domain-containing protein</fullName>
    </recommendedName>
</protein>
<dbReference type="PROSITE" id="PS00262">
    <property type="entry name" value="INSULIN"/>
    <property type="match status" value="1"/>
</dbReference>
<keyword evidence="6" id="KW-1015">Disulfide bond</keyword>